<evidence type="ECO:0000256" key="1">
    <source>
        <dbReference type="ARBA" id="ARBA00022842"/>
    </source>
</evidence>
<evidence type="ECO:0000313" key="4">
    <source>
        <dbReference type="Proteomes" id="UP000321303"/>
    </source>
</evidence>
<name>A0A511UNG4_9GAMM</name>
<evidence type="ECO:0000313" key="3">
    <source>
        <dbReference type="EMBL" id="GEN27023.1"/>
    </source>
</evidence>
<dbReference type="InterPro" id="IPR025877">
    <property type="entry name" value="MobA-like_NTP_Trfase"/>
</dbReference>
<dbReference type="Gene3D" id="3.90.550.10">
    <property type="entry name" value="Spore Coat Polysaccharide Biosynthesis Protein SpsA, Chain A"/>
    <property type="match status" value="1"/>
</dbReference>
<sequence>MAAGASSRFDGCKLLADVEGSCLLQQRIDLASGLFPEDVYVVTGAWHRELMAARAEKKLAGASFVYVDSWAKGLAASLVAGVEHLERDYEAILVLLADQVALTRTDLEQLLAAFDGNNIACAVYHGKRGVPAIFGAKSFARLKQLKGDQGAKAVLYESAMAVSECPMPNARWDIDSREQLAAWAGRSMY</sequence>
<dbReference type="SUPFAM" id="SSF53448">
    <property type="entry name" value="Nucleotide-diphospho-sugar transferases"/>
    <property type="match status" value="1"/>
</dbReference>
<gene>
    <name evidence="3" type="primary">mocA</name>
    <name evidence="3" type="ORF">HVA01_06690</name>
</gene>
<dbReference type="PANTHER" id="PTHR43777">
    <property type="entry name" value="MOLYBDENUM COFACTOR CYTIDYLYLTRANSFERASE"/>
    <property type="match status" value="1"/>
</dbReference>
<reference evidence="3 4" key="1">
    <citation type="submission" date="2019-07" db="EMBL/GenBank/DDBJ databases">
        <title>Whole genome shotgun sequence of Halomonas variabilis NBRC 102410.</title>
        <authorList>
            <person name="Hosoyama A."/>
            <person name="Uohara A."/>
            <person name="Ohji S."/>
            <person name="Ichikawa N."/>
        </authorList>
    </citation>
    <scope>NUCLEOTIDE SEQUENCE [LARGE SCALE GENOMIC DNA]</scope>
    <source>
        <strain evidence="3 4">NBRC 102410</strain>
    </source>
</reference>
<comment type="caution">
    <text evidence="3">The sequence shown here is derived from an EMBL/GenBank/DDBJ whole genome shotgun (WGS) entry which is preliminary data.</text>
</comment>
<evidence type="ECO:0000259" key="2">
    <source>
        <dbReference type="Pfam" id="PF12804"/>
    </source>
</evidence>
<proteinExistence type="predicted"/>
<dbReference type="InterPro" id="IPR029044">
    <property type="entry name" value="Nucleotide-diphossugar_trans"/>
</dbReference>
<protein>
    <submittedName>
        <fullName evidence="3">Xanthine dehydrogenase</fullName>
    </submittedName>
</protein>
<dbReference type="PANTHER" id="PTHR43777:SF1">
    <property type="entry name" value="MOLYBDENUM COFACTOR CYTIDYLYLTRANSFERASE"/>
    <property type="match status" value="1"/>
</dbReference>
<feature type="domain" description="MobA-like NTP transferase" evidence="2">
    <location>
        <begin position="1"/>
        <end position="157"/>
    </location>
</feature>
<dbReference type="EMBL" id="BJXV01000002">
    <property type="protein sequence ID" value="GEN27023.1"/>
    <property type="molecule type" value="Genomic_DNA"/>
</dbReference>
<dbReference type="Pfam" id="PF12804">
    <property type="entry name" value="NTP_transf_3"/>
    <property type="match status" value="1"/>
</dbReference>
<dbReference type="GO" id="GO:0016779">
    <property type="term" value="F:nucleotidyltransferase activity"/>
    <property type="evidence" value="ECO:0007669"/>
    <property type="project" value="UniProtKB-ARBA"/>
</dbReference>
<accession>A0A511UNG4</accession>
<dbReference type="CDD" id="cd04182">
    <property type="entry name" value="GT_2_like_f"/>
    <property type="match status" value="1"/>
</dbReference>
<organism evidence="3 4">
    <name type="scientific">Halovibrio variabilis</name>
    <dbReference type="NCBI Taxonomy" id="31910"/>
    <lineage>
        <taxon>Bacteria</taxon>
        <taxon>Pseudomonadati</taxon>
        <taxon>Pseudomonadota</taxon>
        <taxon>Gammaproteobacteria</taxon>
        <taxon>Oceanospirillales</taxon>
        <taxon>Halomonadaceae</taxon>
        <taxon>Halovibrio</taxon>
    </lineage>
</organism>
<dbReference type="Proteomes" id="UP000321303">
    <property type="component" value="Unassembled WGS sequence"/>
</dbReference>
<dbReference type="AlphaFoldDB" id="A0A511UNG4"/>
<keyword evidence="4" id="KW-1185">Reference proteome</keyword>
<keyword evidence="1" id="KW-0460">Magnesium</keyword>